<keyword evidence="8" id="KW-0472">Membrane</keyword>
<evidence type="ECO:0000256" key="10">
    <source>
        <dbReference type="ARBA" id="ARBA00023329"/>
    </source>
</evidence>
<dbReference type="GO" id="GO:0042803">
    <property type="term" value="F:protein homodimerization activity"/>
    <property type="evidence" value="ECO:0007669"/>
    <property type="project" value="UniProtKB-ARBA"/>
</dbReference>
<comment type="subcellular location">
    <subcellularLocation>
        <location evidence="2">Cytoplasm</location>
        <location evidence="2">Perinuclear region</location>
    </subcellularLocation>
    <subcellularLocation>
        <location evidence="1">Cytoplasmic vesicle membrane</location>
    </subcellularLocation>
</comment>
<dbReference type="GO" id="GO:0030136">
    <property type="term" value="C:clathrin-coated vesicle"/>
    <property type="evidence" value="ECO:0007669"/>
    <property type="project" value="UniProtKB-ARBA"/>
</dbReference>
<dbReference type="GO" id="GO:0007015">
    <property type="term" value="P:actin filament organization"/>
    <property type="evidence" value="ECO:0007669"/>
    <property type="project" value="TreeGrafter"/>
</dbReference>
<reference evidence="18" key="3">
    <citation type="submission" date="2025-09" db="UniProtKB">
        <authorList>
            <consortium name="Ensembl"/>
        </authorList>
    </citation>
    <scope>IDENTIFICATION</scope>
</reference>
<proteinExistence type="inferred from homology"/>
<dbReference type="InterPro" id="IPR035964">
    <property type="entry name" value="I/LWEQ_dom_sf"/>
</dbReference>
<dbReference type="GeneTree" id="ENSGT00940000153594"/>
<evidence type="ECO:0000256" key="1">
    <source>
        <dbReference type="ARBA" id="ARBA00004156"/>
    </source>
</evidence>
<evidence type="ECO:0000256" key="3">
    <source>
        <dbReference type="ARBA" id="ARBA00010135"/>
    </source>
</evidence>
<dbReference type="InterPro" id="IPR002558">
    <property type="entry name" value="ILWEQ_dom"/>
</dbReference>
<dbReference type="InterPro" id="IPR032422">
    <property type="entry name" value="HIP1_clath-bd"/>
</dbReference>
<dbReference type="GO" id="GO:0035615">
    <property type="term" value="F:clathrin adaptor activity"/>
    <property type="evidence" value="ECO:0007669"/>
    <property type="project" value="TreeGrafter"/>
</dbReference>
<evidence type="ECO:0000256" key="7">
    <source>
        <dbReference type="ARBA" id="ARBA00023054"/>
    </source>
</evidence>
<dbReference type="AlphaFoldDB" id="A0A669F015"/>
<evidence type="ECO:0000259" key="16">
    <source>
        <dbReference type="PROSITE" id="PS50942"/>
    </source>
</evidence>
<dbReference type="GO" id="GO:0061024">
    <property type="term" value="P:membrane organization"/>
    <property type="evidence" value="ECO:0007669"/>
    <property type="project" value="UniProtKB-ARBA"/>
</dbReference>
<dbReference type="PROSITE" id="PS50942">
    <property type="entry name" value="ENTH"/>
    <property type="match status" value="1"/>
</dbReference>
<dbReference type="InterPro" id="IPR011417">
    <property type="entry name" value="ANTH_dom"/>
</dbReference>
<evidence type="ECO:0000313" key="19">
    <source>
        <dbReference type="Proteomes" id="UP000005207"/>
    </source>
</evidence>
<dbReference type="InterPro" id="IPR008942">
    <property type="entry name" value="ENTH_VHS"/>
</dbReference>
<feature type="domain" description="ENTH" evidence="16">
    <location>
        <begin position="6"/>
        <end position="148"/>
    </location>
</feature>
<organism evidence="18 19">
    <name type="scientific">Oreochromis niloticus</name>
    <name type="common">Nile tilapia</name>
    <name type="synonym">Tilapia nilotica</name>
    <dbReference type="NCBI Taxonomy" id="8128"/>
    <lineage>
        <taxon>Eukaryota</taxon>
        <taxon>Metazoa</taxon>
        <taxon>Chordata</taxon>
        <taxon>Craniata</taxon>
        <taxon>Vertebrata</taxon>
        <taxon>Euteleostomi</taxon>
        <taxon>Actinopterygii</taxon>
        <taxon>Neopterygii</taxon>
        <taxon>Teleostei</taxon>
        <taxon>Neoteleostei</taxon>
        <taxon>Acanthomorphata</taxon>
        <taxon>Ovalentaria</taxon>
        <taxon>Cichlomorphae</taxon>
        <taxon>Cichliformes</taxon>
        <taxon>Cichlidae</taxon>
        <taxon>African cichlids</taxon>
        <taxon>Pseudocrenilabrinae</taxon>
        <taxon>Oreochromini</taxon>
        <taxon>Oreochromis</taxon>
    </lineage>
</organism>
<feature type="coiled-coil region" evidence="14">
    <location>
        <begin position="354"/>
        <end position="458"/>
    </location>
</feature>
<dbReference type="FunFam" id="1.20.1410.10:FF:000002">
    <property type="entry name" value="Huntingtin interacting protein 1"/>
    <property type="match status" value="1"/>
</dbReference>
<dbReference type="PROSITE" id="PS50945">
    <property type="entry name" value="I_LWEQ"/>
    <property type="match status" value="1"/>
</dbReference>
<evidence type="ECO:0000313" key="18">
    <source>
        <dbReference type="Ensembl" id="ENSONIP00000078102.1"/>
    </source>
</evidence>
<dbReference type="PANTHER" id="PTHR10407">
    <property type="entry name" value="HUNTINGTIN INTERACTING PROTEIN 1"/>
    <property type="match status" value="1"/>
</dbReference>
<keyword evidence="9" id="KW-0009">Actin-binding</keyword>
<dbReference type="PANTHER" id="PTHR10407:SF14">
    <property type="entry name" value="HUNTINGTIN-INTERACTING PROTEIN 1"/>
    <property type="match status" value="1"/>
</dbReference>
<reference evidence="18" key="2">
    <citation type="submission" date="2025-08" db="UniProtKB">
        <authorList>
            <consortium name="Ensembl"/>
        </authorList>
    </citation>
    <scope>IDENTIFICATION</scope>
</reference>
<accession>A0A669F015</accession>
<dbReference type="GO" id="GO:0080025">
    <property type="term" value="F:phosphatidylinositol-3,5-bisphosphate binding"/>
    <property type="evidence" value="ECO:0007669"/>
    <property type="project" value="TreeGrafter"/>
</dbReference>
<dbReference type="Gene3D" id="6.10.250.920">
    <property type="match status" value="1"/>
</dbReference>
<evidence type="ECO:0000256" key="4">
    <source>
        <dbReference type="ARBA" id="ARBA00022490"/>
    </source>
</evidence>
<dbReference type="Pfam" id="PF01608">
    <property type="entry name" value="I_LWEQ"/>
    <property type="match status" value="1"/>
</dbReference>
<dbReference type="GO" id="GO:0030837">
    <property type="term" value="P:negative regulation of actin filament polymerization"/>
    <property type="evidence" value="ECO:0007669"/>
    <property type="project" value="UniProtKB-ARBA"/>
</dbReference>
<dbReference type="GO" id="GO:0043325">
    <property type="term" value="F:phosphatidylinositol-3,4-bisphosphate binding"/>
    <property type="evidence" value="ECO:0007669"/>
    <property type="project" value="TreeGrafter"/>
</dbReference>
<dbReference type="Gene3D" id="1.20.5.1700">
    <property type="match status" value="1"/>
</dbReference>
<evidence type="ECO:0000256" key="5">
    <source>
        <dbReference type="ARBA" id="ARBA00022583"/>
    </source>
</evidence>
<feature type="coiled-coil region" evidence="14">
    <location>
        <begin position="483"/>
        <end position="554"/>
    </location>
</feature>
<dbReference type="FunFam" id="1.25.40.90:FF:000012">
    <property type="entry name" value="Huntingtin interacting protein 1-related"/>
    <property type="match status" value="1"/>
</dbReference>
<dbReference type="SUPFAM" id="SSF109885">
    <property type="entry name" value="I/LWEQ domain"/>
    <property type="match status" value="1"/>
</dbReference>
<dbReference type="SUPFAM" id="SSF48464">
    <property type="entry name" value="ENTH/VHS domain"/>
    <property type="match status" value="1"/>
</dbReference>
<sequence length="983" mass="109698">MDRVKSSMQQVPNAIPKVIRRTGGANSLELERENFERVQAVSINKAINTQEVAVKEKHKGAHTFWAAVNRLPLSSNAVLCWKFCHVFHKLLRDGHPNVIKDSMRNKADLTDMSRMWGHLSEGYGKLCSIYLKLLITKMEFHIKNPRFPGNLQMSNRQLDEAGENDVNNFFQLTVEMFDYLECELNLFLGVFSSLDMSRSVSVTAAGQCRLAPLIQVILDCSHLYDYTVKLLFKLHSCLPADTLQGHRDRFQEQFKKLKSLFYRSSNLQYFKRLIQIPQLPENPPNFLRASALSEHISPVVVIPAESSSPESEHVVETDDLVDTDAPLETKFDDLFGTSAAIDPFNFNSQNGMRKDDKDRLIEQLTREIQALKEELESFRLESGRLCQALRGRVNELEAELAEQSHLRLQAVGESEFLKAELDDVRRVREDTEKEQRSLTEIERKAQANEQRYTKLKEKYTELVQSHADLLRKNAEVTRQMTVARAAQDEVEAVRKEMQEKVKAAQEAADRQVRTRLVWSSLPNVYGNEVLGTQLAALESEKAELVQSLSKVEAELSARGEELERVQSSLVTERESRVKTAETLQNQLNEKVTNSNISPCKHLNFSHFKSSTWETRAARSVQIAMFISVSELVRAVTQSGHLVGDTIVQGSATSHMVPVEQADALSESVKVCGAEALALLGQMKQQDGLAAADSGKLKAALEAVLATAEKLRPRGLELQQGELGDLVEQEMAATSAAVESAAARIEACLSWRAAGSDCVFCSVALCRILASCTELMQAIKELILSSKDLQRDIVESGRGAASMKEFYAKNSRWTEGLISASKAVGWGATVMVDAADLVVQGKGKFEELMVCSHEIAASTAQLVAASKVKADKDSTKLHRLQQASRGVTQATAAVVASTKSGKSQIEETDTMDFSSMTLTQIKRQEMDAQVLVLELEMRLQKERERLGELRKKHYELAGVAEGWGEDEEGGHPRYDSCTVFKKKT</sequence>
<keyword evidence="5" id="KW-0254">Endocytosis</keyword>
<evidence type="ECO:0000256" key="2">
    <source>
        <dbReference type="ARBA" id="ARBA00004556"/>
    </source>
</evidence>
<keyword evidence="4" id="KW-0963">Cytoplasm</keyword>
<keyword evidence="7 14" id="KW-0175">Coiled coil</keyword>
<evidence type="ECO:0000256" key="14">
    <source>
        <dbReference type="SAM" id="Coils"/>
    </source>
</evidence>
<dbReference type="Pfam" id="PF16515">
    <property type="entry name" value="HIP1_clath_bdg"/>
    <property type="match status" value="1"/>
</dbReference>
<dbReference type="SMART" id="SM00307">
    <property type="entry name" value="ILWEQ"/>
    <property type="match status" value="1"/>
</dbReference>
<dbReference type="GO" id="GO:0051050">
    <property type="term" value="P:positive regulation of transport"/>
    <property type="evidence" value="ECO:0007669"/>
    <property type="project" value="UniProtKB-ARBA"/>
</dbReference>
<dbReference type="GO" id="GO:0048268">
    <property type="term" value="P:clathrin coat assembly"/>
    <property type="evidence" value="ECO:0007669"/>
    <property type="project" value="TreeGrafter"/>
</dbReference>
<dbReference type="GO" id="GO:0048471">
    <property type="term" value="C:perinuclear region of cytoplasm"/>
    <property type="evidence" value="ECO:0007669"/>
    <property type="project" value="UniProtKB-SubCell"/>
</dbReference>
<dbReference type="GO" id="GO:0030100">
    <property type="term" value="P:regulation of endocytosis"/>
    <property type="evidence" value="ECO:0007669"/>
    <property type="project" value="UniProtKB-ARBA"/>
</dbReference>
<dbReference type="Pfam" id="PF07651">
    <property type="entry name" value="ANTH"/>
    <property type="match status" value="1"/>
</dbReference>
<dbReference type="FunFam" id="1.20.5.1700:FF:000002">
    <property type="entry name" value="Huntingtin interacting protein 1"/>
    <property type="match status" value="1"/>
</dbReference>
<evidence type="ECO:0000256" key="8">
    <source>
        <dbReference type="ARBA" id="ARBA00023136"/>
    </source>
</evidence>
<evidence type="ECO:0000256" key="12">
    <source>
        <dbReference type="ARBA" id="ARBA00061714"/>
    </source>
</evidence>
<keyword evidence="6" id="KW-0007">Acetylation</keyword>
<gene>
    <name evidence="18" type="primary">HIP1</name>
    <name evidence="18" type="synonym">hip1</name>
</gene>
<dbReference type="GO" id="GO:0006898">
    <property type="term" value="P:receptor-mediated endocytosis"/>
    <property type="evidence" value="ECO:0007669"/>
    <property type="project" value="UniProtKB-ARBA"/>
</dbReference>
<evidence type="ECO:0000256" key="13">
    <source>
        <dbReference type="ARBA" id="ARBA00073599"/>
    </source>
</evidence>
<dbReference type="GO" id="GO:0030864">
    <property type="term" value="C:cortical actin cytoskeleton"/>
    <property type="evidence" value="ECO:0007669"/>
    <property type="project" value="TreeGrafter"/>
</dbReference>
<name>A0A669F015_ORENI</name>
<comment type="subunit">
    <text evidence="12">Homodimer. Interacts with actin; homodimerization promotes actin binding. Interacts with CLTB. Interacts with HIP1. Interacts (via ENTH and I/LWEQ domains) with BCL2L10.</text>
</comment>
<reference evidence="19" key="1">
    <citation type="submission" date="2012-01" db="EMBL/GenBank/DDBJ databases">
        <title>The Genome Sequence of Oreochromis niloticus (Nile Tilapia).</title>
        <authorList>
            <consortium name="Broad Institute Genome Assembly Team"/>
            <consortium name="Broad Institute Sequencing Platform"/>
            <person name="Di Palma F."/>
            <person name="Johnson J."/>
            <person name="Lander E.S."/>
            <person name="Lindblad-Toh K."/>
        </authorList>
    </citation>
    <scope>NUCLEOTIDE SEQUENCE [LARGE SCALE GENOMIC DNA]</scope>
</reference>
<feature type="domain" description="I/LWEQ" evidence="17">
    <location>
        <begin position="714"/>
        <end position="956"/>
    </location>
</feature>
<comment type="function">
    <text evidence="11">Component of clathrin-coated pits and vesicles, that may link the endocytic machinery to the actin cytoskeleton. Binds 3-phosphoinositides (via ENTH domain). May act through the ENTH domain to promote cell survival by stabilizing receptor tyrosine kinases following ligand-induced endocytosis.</text>
</comment>
<evidence type="ECO:0000256" key="11">
    <source>
        <dbReference type="ARBA" id="ARBA00059997"/>
    </source>
</evidence>
<dbReference type="GO" id="GO:0051130">
    <property type="term" value="P:positive regulation of cellular component organization"/>
    <property type="evidence" value="ECO:0007669"/>
    <property type="project" value="UniProtKB-ARBA"/>
</dbReference>
<dbReference type="GO" id="GO:0032051">
    <property type="term" value="F:clathrin light chain binding"/>
    <property type="evidence" value="ECO:0007669"/>
    <property type="project" value="TreeGrafter"/>
</dbReference>
<dbReference type="InterPro" id="IPR030224">
    <property type="entry name" value="Sla2_fam"/>
</dbReference>
<dbReference type="SMART" id="SM00273">
    <property type="entry name" value="ENTH"/>
    <property type="match status" value="1"/>
</dbReference>
<dbReference type="Gene3D" id="1.25.40.90">
    <property type="match status" value="1"/>
</dbReference>
<keyword evidence="10" id="KW-0968">Cytoplasmic vesicle</keyword>
<evidence type="ECO:0000256" key="15">
    <source>
        <dbReference type="SAM" id="MobiDB-lite"/>
    </source>
</evidence>
<evidence type="ECO:0000259" key="17">
    <source>
        <dbReference type="PROSITE" id="PS50945"/>
    </source>
</evidence>
<dbReference type="Gene3D" id="1.20.1410.10">
    <property type="entry name" value="I/LWEQ domain"/>
    <property type="match status" value="1"/>
</dbReference>
<dbReference type="GO" id="GO:0051015">
    <property type="term" value="F:actin filament binding"/>
    <property type="evidence" value="ECO:0007669"/>
    <property type="project" value="UniProtKB-ARBA"/>
</dbReference>
<protein>
    <recommendedName>
        <fullName evidence="13">Huntingtin-interacting protein 1-related protein</fullName>
    </recommendedName>
</protein>
<evidence type="ECO:0000256" key="6">
    <source>
        <dbReference type="ARBA" id="ARBA00022990"/>
    </source>
</evidence>
<feature type="region of interest" description="Disordered" evidence="15">
    <location>
        <begin position="962"/>
        <end position="983"/>
    </location>
</feature>
<dbReference type="GO" id="GO:0030659">
    <property type="term" value="C:cytoplasmic vesicle membrane"/>
    <property type="evidence" value="ECO:0007669"/>
    <property type="project" value="UniProtKB-SubCell"/>
</dbReference>
<keyword evidence="19" id="KW-1185">Reference proteome</keyword>
<dbReference type="Proteomes" id="UP000005207">
    <property type="component" value="Linkage group LG14"/>
</dbReference>
<dbReference type="InterPro" id="IPR013809">
    <property type="entry name" value="ENTH"/>
</dbReference>
<dbReference type="Ensembl" id="ENSONIT00000066341.1">
    <property type="protein sequence ID" value="ENSONIP00000078102.1"/>
    <property type="gene ID" value="ENSONIG00000005691.2"/>
</dbReference>
<evidence type="ECO:0000256" key="9">
    <source>
        <dbReference type="ARBA" id="ARBA00023203"/>
    </source>
</evidence>
<dbReference type="GO" id="GO:0098793">
    <property type="term" value="C:presynapse"/>
    <property type="evidence" value="ECO:0007669"/>
    <property type="project" value="TreeGrafter"/>
</dbReference>
<comment type="similarity">
    <text evidence="3">Belongs to the SLA2 family.</text>
</comment>